<sequence length="494" mass="55402">MKRYDIVVIGSGAGLMVLEEALNRGMKCALVEKEKVGGTCLTKGCIPSKMLVYPADFIREMERSKRFGINTRRPEIDWDTISKNMWEQINFHKKIESNLLDMPNLTLYKGAAAFSGLDELVIRYEDNRPEDRICGDKFIIAAGARSLTPFFPGLEETGYVTSETFFGEKFPPKPWNSLVIIGGGAISMEFAHIFSAFGTKVTIIARSGRLLNKEEEEISQFVTKQFTGSGIQVLTDSTVLAVSKDWNKKFVTVENRLTKEKVTVACEEIFVASGVQSNGDTLSLENTEVEVDEKGWIRTNSYLETSQKNIWALGDINGKYQFRHKANYEALILSHNLFKDTKKEVSYDVVPWTIFTHPQVAHVGMTEKEVKEKGILYKTAKNYYSEVVGGIAMGYRKRDEDNGFIKIIVGQDKKILGVHIVGPQAAILLQPFVYLMNQGYQCGKNAADCTGKKGIEGLRKLCPQMGTYEPISNSMVIHPSLNELTAWVFEKLEG</sequence>
<keyword evidence="7 10" id="KW-0676">Redox-active center</keyword>
<dbReference type="EMBL" id="CP035281">
    <property type="protein sequence ID" value="QAT42784.1"/>
    <property type="molecule type" value="Genomic_DNA"/>
</dbReference>
<dbReference type="KEGG" id="amij:EQM06_05810"/>
<keyword evidence="5 10" id="KW-0560">Oxidoreductase</keyword>
<proteinExistence type="inferred from homology"/>
<evidence type="ECO:0000256" key="6">
    <source>
        <dbReference type="ARBA" id="ARBA00023157"/>
    </source>
</evidence>
<evidence type="ECO:0000313" key="14">
    <source>
        <dbReference type="Proteomes" id="UP000287601"/>
    </source>
</evidence>
<dbReference type="InterPro" id="IPR023753">
    <property type="entry name" value="FAD/NAD-binding_dom"/>
</dbReference>
<evidence type="ECO:0000256" key="4">
    <source>
        <dbReference type="ARBA" id="ARBA00022857"/>
    </source>
</evidence>
<dbReference type="InterPro" id="IPR036188">
    <property type="entry name" value="FAD/NAD-bd_sf"/>
</dbReference>
<keyword evidence="8" id="KW-0520">NAD</keyword>
<dbReference type="RefSeq" id="WP_128745433.1">
    <property type="nucleotide sequence ID" value="NZ_CP035281.1"/>
</dbReference>
<dbReference type="InterPro" id="IPR016156">
    <property type="entry name" value="FAD/NAD-linked_Rdtase_dimer_sf"/>
</dbReference>
<dbReference type="GO" id="GO:0003955">
    <property type="term" value="F:NAD(P)H dehydrogenase (quinone) activity"/>
    <property type="evidence" value="ECO:0007669"/>
    <property type="project" value="TreeGrafter"/>
</dbReference>
<evidence type="ECO:0000256" key="2">
    <source>
        <dbReference type="ARBA" id="ARBA00022630"/>
    </source>
</evidence>
<dbReference type="SUPFAM" id="SSF55424">
    <property type="entry name" value="FAD/NAD-linked reductases, dimerisation (C-terminal) domain"/>
    <property type="match status" value="1"/>
</dbReference>
<dbReference type="PRINTS" id="PR00411">
    <property type="entry name" value="PNDRDTASEI"/>
</dbReference>
<dbReference type="AlphaFoldDB" id="A0A410PV40"/>
<dbReference type="PANTHER" id="PTHR43014:SF4">
    <property type="entry name" value="PYRIDINE NUCLEOTIDE-DISULFIDE OXIDOREDUCTASE RCLA-RELATED"/>
    <property type="match status" value="1"/>
</dbReference>
<comment type="cofactor">
    <cofactor evidence="8">
        <name>FAD</name>
        <dbReference type="ChEBI" id="CHEBI:57692"/>
    </cofactor>
    <text evidence="8">Binds 1 FAD per subunit.</text>
</comment>
<dbReference type="Gene3D" id="3.50.50.60">
    <property type="entry name" value="FAD/NAD(P)-binding domain"/>
    <property type="match status" value="2"/>
</dbReference>
<dbReference type="OrthoDB" id="9807946at2"/>
<dbReference type="PROSITE" id="PS00076">
    <property type="entry name" value="PYRIDINE_REDOX_1"/>
    <property type="match status" value="1"/>
</dbReference>
<evidence type="ECO:0000256" key="3">
    <source>
        <dbReference type="ARBA" id="ARBA00022827"/>
    </source>
</evidence>
<dbReference type="InterPro" id="IPR012999">
    <property type="entry name" value="Pyr_OxRdtase_I_AS"/>
</dbReference>
<evidence type="ECO:0000256" key="9">
    <source>
        <dbReference type="PIRSR" id="PIRSR000350-4"/>
    </source>
</evidence>
<evidence type="ECO:0000256" key="1">
    <source>
        <dbReference type="ARBA" id="ARBA00007532"/>
    </source>
</evidence>
<feature type="disulfide bond" description="Redox-active" evidence="9">
    <location>
        <begin position="40"/>
        <end position="45"/>
    </location>
</feature>
<gene>
    <name evidence="13" type="ORF">EQM06_05810</name>
</gene>
<dbReference type="Pfam" id="PF02852">
    <property type="entry name" value="Pyr_redox_dim"/>
    <property type="match status" value="1"/>
</dbReference>
<dbReference type="SUPFAM" id="SSF51905">
    <property type="entry name" value="FAD/NAD(P)-binding domain"/>
    <property type="match status" value="1"/>
</dbReference>
<evidence type="ECO:0000259" key="12">
    <source>
        <dbReference type="Pfam" id="PF07992"/>
    </source>
</evidence>
<reference evidence="13 14" key="1">
    <citation type="submission" date="2019-01" db="EMBL/GenBank/DDBJ databases">
        <title>Draft genomes of a novel of Aminipila strains.</title>
        <authorList>
            <person name="Ma S."/>
        </authorList>
    </citation>
    <scope>NUCLEOTIDE SEQUENCE [LARGE SCALE GENOMIC DNA]</scope>
    <source>
        <strain evidence="14">JN-39</strain>
    </source>
</reference>
<dbReference type="GO" id="GO:0050660">
    <property type="term" value="F:flavin adenine dinucleotide binding"/>
    <property type="evidence" value="ECO:0007669"/>
    <property type="project" value="TreeGrafter"/>
</dbReference>
<dbReference type="PRINTS" id="PR00368">
    <property type="entry name" value="FADPNR"/>
</dbReference>
<keyword evidence="2 10" id="KW-0285">Flavoprotein</keyword>
<keyword evidence="3 8" id="KW-0274">FAD</keyword>
<feature type="domain" description="Pyridine nucleotide-disulphide oxidoreductase dimerisation" evidence="11">
    <location>
        <begin position="350"/>
        <end position="443"/>
    </location>
</feature>
<dbReference type="PIRSF" id="PIRSF000350">
    <property type="entry name" value="Mercury_reductase_MerA"/>
    <property type="match status" value="1"/>
</dbReference>
<evidence type="ECO:0000256" key="5">
    <source>
        <dbReference type="ARBA" id="ARBA00023002"/>
    </source>
</evidence>
<evidence type="ECO:0000313" key="13">
    <source>
        <dbReference type="EMBL" id="QAT42784.1"/>
    </source>
</evidence>
<dbReference type="Gene3D" id="3.30.390.30">
    <property type="match status" value="1"/>
</dbReference>
<dbReference type="GO" id="GO:0016668">
    <property type="term" value="F:oxidoreductase activity, acting on a sulfur group of donors, NAD(P) as acceptor"/>
    <property type="evidence" value="ECO:0007669"/>
    <property type="project" value="InterPro"/>
</dbReference>
<keyword evidence="6" id="KW-1015">Disulfide bond</keyword>
<keyword evidence="8" id="KW-0547">Nucleotide-binding</keyword>
<evidence type="ECO:0000256" key="7">
    <source>
        <dbReference type="ARBA" id="ARBA00023284"/>
    </source>
</evidence>
<dbReference type="InterPro" id="IPR004099">
    <property type="entry name" value="Pyr_nucl-diS_OxRdtase_dimer"/>
</dbReference>
<comment type="similarity">
    <text evidence="1 10">Belongs to the class-I pyridine nucleotide-disulfide oxidoreductase family.</text>
</comment>
<dbReference type="PANTHER" id="PTHR43014">
    <property type="entry name" value="MERCURIC REDUCTASE"/>
    <property type="match status" value="1"/>
</dbReference>
<dbReference type="Proteomes" id="UP000287601">
    <property type="component" value="Chromosome"/>
</dbReference>
<evidence type="ECO:0000256" key="8">
    <source>
        <dbReference type="PIRSR" id="PIRSR000350-3"/>
    </source>
</evidence>
<dbReference type="Pfam" id="PF07992">
    <property type="entry name" value="Pyr_redox_2"/>
    <property type="match status" value="1"/>
</dbReference>
<feature type="binding site" evidence="8">
    <location>
        <position position="315"/>
    </location>
    <ligand>
        <name>FAD</name>
        <dbReference type="ChEBI" id="CHEBI:57692"/>
    </ligand>
</feature>
<feature type="domain" description="FAD/NAD(P)-binding" evidence="12">
    <location>
        <begin position="4"/>
        <end position="329"/>
    </location>
</feature>
<evidence type="ECO:0000259" key="11">
    <source>
        <dbReference type="Pfam" id="PF02852"/>
    </source>
</evidence>
<organism evidence="13 14">
    <name type="scientific">Aminipila luticellarii</name>
    <dbReference type="NCBI Taxonomy" id="2507160"/>
    <lineage>
        <taxon>Bacteria</taxon>
        <taxon>Bacillati</taxon>
        <taxon>Bacillota</taxon>
        <taxon>Clostridia</taxon>
        <taxon>Peptostreptococcales</taxon>
        <taxon>Anaerovoracaceae</taxon>
        <taxon>Aminipila</taxon>
    </lineage>
</organism>
<name>A0A410PV40_9FIRM</name>
<keyword evidence="4" id="KW-0521">NADP</keyword>
<keyword evidence="14" id="KW-1185">Reference proteome</keyword>
<protein>
    <submittedName>
        <fullName evidence="13">Dihydrolipoyl dehydrogenase</fullName>
    </submittedName>
</protein>
<feature type="binding site" evidence="8">
    <location>
        <begin position="182"/>
        <end position="189"/>
    </location>
    <ligand>
        <name>NAD(+)</name>
        <dbReference type="ChEBI" id="CHEBI:57540"/>
    </ligand>
</feature>
<feature type="binding site" evidence="8">
    <location>
        <position position="274"/>
    </location>
    <ligand>
        <name>NAD(+)</name>
        <dbReference type="ChEBI" id="CHEBI:57540"/>
    </ligand>
</feature>
<feature type="binding site" evidence="8">
    <location>
        <position position="49"/>
    </location>
    <ligand>
        <name>FAD</name>
        <dbReference type="ChEBI" id="CHEBI:57692"/>
    </ligand>
</feature>
<accession>A0A410PV40</accession>
<evidence type="ECO:0000256" key="10">
    <source>
        <dbReference type="RuleBase" id="RU003691"/>
    </source>
</evidence>
<dbReference type="InterPro" id="IPR001100">
    <property type="entry name" value="Pyr_nuc-diS_OxRdtase"/>
</dbReference>